<dbReference type="OrthoDB" id="2568468at2"/>
<proteinExistence type="predicted"/>
<name>A0A1G7G3G6_9BACL</name>
<keyword evidence="2" id="KW-1185">Reference proteome</keyword>
<dbReference type="Proteomes" id="UP000198972">
    <property type="component" value="Unassembled WGS sequence"/>
</dbReference>
<accession>A0A1G7G3G6</accession>
<protein>
    <submittedName>
        <fullName evidence="1">Uncharacterized protein</fullName>
    </submittedName>
</protein>
<organism evidence="1 2">
    <name type="scientific">Fontibacillus panacisegetis</name>
    <dbReference type="NCBI Taxonomy" id="670482"/>
    <lineage>
        <taxon>Bacteria</taxon>
        <taxon>Bacillati</taxon>
        <taxon>Bacillota</taxon>
        <taxon>Bacilli</taxon>
        <taxon>Bacillales</taxon>
        <taxon>Paenibacillaceae</taxon>
        <taxon>Fontibacillus</taxon>
    </lineage>
</organism>
<dbReference type="RefSeq" id="WP_091226856.1">
    <property type="nucleotide sequence ID" value="NZ_FNBG01000002.1"/>
</dbReference>
<evidence type="ECO:0000313" key="2">
    <source>
        <dbReference type="Proteomes" id="UP000198972"/>
    </source>
</evidence>
<dbReference type="EMBL" id="FNBG01000002">
    <property type="protein sequence ID" value="SDE82643.1"/>
    <property type="molecule type" value="Genomic_DNA"/>
</dbReference>
<sequence length="237" mass="27343">MSDIDLELKMLVNIPIELEGAGLIYLPSLKKIAQTGFSTYNQLLSILLIDRKSIAHSIDENVTEFDILYANCLHNKSFRELAFQALSLFFCTDPEIVEEKERYFIRLGKDGILDSTNFNFFQRVLYLANHLKSENEPEFNPVNSKAQEMINLILKARKKQHKPREKMDLLSIVSGLAWKQNGISMQEVFELNIYQIYNGFFFTNSIDHYHHTLTGIYAGTVDGKSVKMSDIHWANKI</sequence>
<reference evidence="1 2" key="1">
    <citation type="submission" date="2016-10" db="EMBL/GenBank/DDBJ databases">
        <authorList>
            <person name="de Groot N.N."/>
        </authorList>
    </citation>
    <scope>NUCLEOTIDE SEQUENCE [LARGE SCALE GENOMIC DNA]</scope>
    <source>
        <strain evidence="1 2">DSM 28129</strain>
    </source>
</reference>
<dbReference type="AlphaFoldDB" id="A0A1G7G3G6"/>
<dbReference type="STRING" id="670482.SAMN04488542_102279"/>
<evidence type="ECO:0000313" key="1">
    <source>
        <dbReference type="EMBL" id="SDE82643.1"/>
    </source>
</evidence>
<gene>
    <name evidence="1" type="ORF">SAMN04488542_102279</name>
</gene>